<dbReference type="InterPro" id="IPR014776">
    <property type="entry name" value="4pyrrole_Mease_sub2"/>
</dbReference>
<dbReference type="EC" id="2.1.1.131" evidence="7"/>
<dbReference type="Pfam" id="PF00590">
    <property type="entry name" value="TP_methylase"/>
    <property type="match status" value="1"/>
</dbReference>
<dbReference type="InterPro" id="IPR011528">
    <property type="entry name" value="NERD"/>
</dbReference>
<dbReference type="AlphaFoldDB" id="A0A9D1EGS2"/>
<dbReference type="Gene3D" id="3.40.1010.10">
    <property type="entry name" value="Cobalt-precorrin-4 Transmethylase, Domain 1"/>
    <property type="match status" value="1"/>
</dbReference>
<dbReference type="EMBL" id="DVHN01000188">
    <property type="protein sequence ID" value="HIR89885.1"/>
    <property type="molecule type" value="Genomic_DNA"/>
</dbReference>
<evidence type="ECO:0000256" key="5">
    <source>
        <dbReference type="ARBA" id="ARBA00022691"/>
    </source>
</evidence>
<dbReference type="InterPro" id="IPR006363">
    <property type="entry name" value="Cbl_synth_CobJ/CibH_dom"/>
</dbReference>
<dbReference type="CDD" id="cd11646">
    <property type="entry name" value="Precorrin_3B_C17_MT"/>
    <property type="match status" value="1"/>
</dbReference>
<evidence type="ECO:0000313" key="8">
    <source>
        <dbReference type="Proteomes" id="UP000824201"/>
    </source>
</evidence>
<dbReference type="InterPro" id="IPR014777">
    <property type="entry name" value="4pyrrole_Mease_sub1"/>
</dbReference>
<protein>
    <submittedName>
        <fullName evidence="7">Precorrin-3B C(17)-methyltransferase</fullName>
        <ecNumber evidence="7">2.1.1.131</ecNumber>
    </submittedName>
</protein>
<proteinExistence type="predicted"/>
<comment type="caution">
    <text evidence="7">The sequence shown here is derived from an EMBL/GenBank/DDBJ whole genome shotgun (WGS) entry which is preliminary data.</text>
</comment>
<dbReference type="SUPFAM" id="SSF53790">
    <property type="entry name" value="Tetrapyrrole methylase"/>
    <property type="match status" value="1"/>
</dbReference>
<dbReference type="PANTHER" id="PTHR47036">
    <property type="entry name" value="COBALT-FACTOR III C(17)-METHYLTRANSFERASE-RELATED"/>
    <property type="match status" value="1"/>
</dbReference>
<organism evidence="7 8">
    <name type="scientific">Candidatus Fimimorpha faecalis</name>
    <dbReference type="NCBI Taxonomy" id="2840824"/>
    <lineage>
        <taxon>Bacteria</taxon>
        <taxon>Bacillati</taxon>
        <taxon>Bacillota</taxon>
        <taxon>Clostridia</taxon>
        <taxon>Eubacteriales</taxon>
        <taxon>Candidatus Fimimorpha</taxon>
    </lineage>
</organism>
<dbReference type="InterPro" id="IPR000878">
    <property type="entry name" value="4pyrrol_Mease"/>
</dbReference>
<dbReference type="GO" id="GO:0032259">
    <property type="term" value="P:methylation"/>
    <property type="evidence" value="ECO:0007669"/>
    <property type="project" value="UniProtKB-KW"/>
</dbReference>
<evidence type="ECO:0000259" key="6">
    <source>
        <dbReference type="PROSITE" id="PS50965"/>
    </source>
</evidence>
<dbReference type="InterPro" id="IPR051810">
    <property type="entry name" value="Precorrin_MeTrfase"/>
</dbReference>
<reference evidence="7" key="1">
    <citation type="submission" date="2020-10" db="EMBL/GenBank/DDBJ databases">
        <authorList>
            <person name="Gilroy R."/>
        </authorList>
    </citation>
    <scope>NUCLEOTIDE SEQUENCE</scope>
    <source>
        <strain evidence="7">ChiW13-3771</strain>
    </source>
</reference>
<dbReference type="GO" id="GO:0009236">
    <property type="term" value="P:cobalamin biosynthetic process"/>
    <property type="evidence" value="ECO:0007669"/>
    <property type="project" value="UniProtKB-KW"/>
</dbReference>
<evidence type="ECO:0000313" key="7">
    <source>
        <dbReference type="EMBL" id="HIR89885.1"/>
    </source>
</evidence>
<dbReference type="PANTHER" id="PTHR47036:SF1">
    <property type="entry name" value="COBALT-FACTOR III C(17)-METHYLTRANSFERASE-RELATED"/>
    <property type="match status" value="1"/>
</dbReference>
<name>A0A9D1EGS2_9FIRM</name>
<keyword evidence="5" id="KW-0949">S-adenosyl-L-methionine</keyword>
<comment type="pathway">
    <text evidence="1">Cofactor biosynthesis; adenosylcobalamin biosynthesis.</text>
</comment>
<evidence type="ECO:0000256" key="3">
    <source>
        <dbReference type="ARBA" id="ARBA00022603"/>
    </source>
</evidence>
<keyword evidence="4 7" id="KW-0808">Transferase</keyword>
<dbReference type="NCBIfam" id="TIGR01466">
    <property type="entry name" value="cobJ_cbiH"/>
    <property type="match status" value="1"/>
</dbReference>
<feature type="domain" description="NERD" evidence="6">
    <location>
        <begin position="191"/>
        <end position="239"/>
    </location>
</feature>
<sequence>MLFIVGFGAGGENGMTLEARQALEKSDVIAGYTVYAELLKSIFPHKEYFVTPMRKEKERCIWAIETAKQNKTVSLVCSGDSGVYGMASLVLELAKGEDLEIKIIPGVTAACSGAAVLGAPLSHDFAVISLSDLLTPWELIEKRIQYAAMGDFVICIYNPSSKKRADYLRRASEIVLQYQSPDTVCGYVRNIGRDGEEKRILSLKQLQEAHLDMFTTVYIGNSQTTVMDGRMVTPRGYLL</sequence>
<accession>A0A9D1EGS2</accession>
<dbReference type="PROSITE" id="PS50965">
    <property type="entry name" value="NERD"/>
    <property type="match status" value="1"/>
</dbReference>
<dbReference type="Proteomes" id="UP000824201">
    <property type="component" value="Unassembled WGS sequence"/>
</dbReference>
<keyword evidence="3 7" id="KW-0489">Methyltransferase</keyword>
<dbReference type="GO" id="GO:0030789">
    <property type="term" value="F:precorrin-3B C17-methyltransferase activity"/>
    <property type="evidence" value="ECO:0007669"/>
    <property type="project" value="UniProtKB-EC"/>
</dbReference>
<dbReference type="InterPro" id="IPR035996">
    <property type="entry name" value="4pyrrol_Methylase_sf"/>
</dbReference>
<keyword evidence="2" id="KW-0169">Cobalamin biosynthesis</keyword>
<dbReference type="Gene3D" id="3.30.950.10">
    <property type="entry name" value="Methyltransferase, Cobalt-precorrin-4 Transmethylase, Domain 2"/>
    <property type="match status" value="1"/>
</dbReference>
<evidence type="ECO:0000256" key="2">
    <source>
        <dbReference type="ARBA" id="ARBA00022573"/>
    </source>
</evidence>
<evidence type="ECO:0000256" key="1">
    <source>
        <dbReference type="ARBA" id="ARBA00004953"/>
    </source>
</evidence>
<reference evidence="7" key="2">
    <citation type="journal article" date="2021" name="PeerJ">
        <title>Extensive microbial diversity within the chicken gut microbiome revealed by metagenomics and culture.</title>
        <authorList>
            <person name="Gilroy R."/>
            <person name="Ravi A."/>
            <person name="Getino M."/>
            <person name="Pursley I."/>
            <person name="Horton D.L."/>
            <person name="Alikhan N.F."/>
            <person name="Baker D."/>
            <person name="Gharbi K."/>
            <person name="Hall N."/>
            <person name="Watson M."/>
            <person name="Adriaenssens E.M."/>
            <person name="Foster-Nyarko E."/>
            <person name="Jarju S."/>
            <person name="Secka A."/>
            <person name="Antonio M."/>
            <person name="Oren A."/>
            <person name="Chaudhuri R.R."/>
            <person name="La Ragione R."/>
            <person name="Hildebrand F."/>
            <person name="Pallen M.J."/>
        </authorList>
    </citation>
    <scope>NUCLEOTIDE SEQUENCE</scope>
    <source>
        <strain evidence="7">ChiW13-3771</strain>
    </source>
</reference>
<gene>
    <name evidence="7" type="primary">cobJ</name>
    <name evidence="7" type="ORF">IAC96_13145</name>
</gene>
<evidence type="ECO:0000256" key="4">
    <source>
        <dbReference type="ARBA" id="ARBA00022679"/>
    </source>
</evidence>